<organism evidence="1 2">
    <name type="scientific">Fusarium falciforme</name>
    <dbReference type="NCBI Taxonomy" id="195108"/>
    <lineage>
        <taxon>Eukaryota</taxon>
        <taxon>Fungi</taxon>
        <taxon>Dikarya</taxon>
        <taxon>Ascomycota</taxon>
        <taxon>Pezizomycotina</taxon>
        <taxon>Sordariomycetes</taxon>
        <taxon>Hypocreomycetidae</taxon>
        <taxon>Hypocreales</taxon>
        <taxon>Nectriaceae</taxon>
        <taxon>Fusarium</taxon>
        <taxon>Fusarium solani species complex</taxon>
    </lineage>
</organism>
<evidence type="ECO:0000313" key="2">
    <source>
        <dbReference type="Proteomes" id="UP001152087"/>
    </source>
</evidence>
<reference evidence="1" key="1">
    <citation type="submission" date="2022-09" db="EMBL/GenBank/DDBJ databases">
        <title>Fusarium specimens isolated from Avocado Roots.</title>
        <authorList>
            <person name="Stajich J."/>
            <person name="Roper C."/>
            <person name="Heimlech-Rivalta G."/>
        </authorList>
    </citation>
    <scope>NUCLEOTIDE SEQUENCE</scope>
    <source>
        <strain evidence="1">A02</strain>
    </source>
</reference>
<name>A0A9W8R3Q3_9HYPO</name>
<sequence>MTLPSSISSYRNFPNPPCTYLLTASSVRVSLKNPLQKRRGFCIPHATDASIRPWPPPAIATYIIAVIHPLRALALARALPPRRGHKPYPCLDRQLQAGRSNPMAEVGSWSFES</sequence>
<dbReference type="EMBL" id="JAOQAV010000027">
    <property type="protein sequence ID" value="KAJ4184271.1"/>
    <property type="molecule type" value="Genomic_DNA"/>
</dbReference>
<comment type="caution">
    <text evidence="1">The sequence shown here is derived from an EMBL/GenBank/DDBJ whole genome shotgun (WGS) entry which is preliminary data.</text>
</comment>
<keyword evidence="2" id="KW-1185">Reference proteome</keyword>
<gene>
    <name evidence="1" type="ORF">NW755_009277</name>
</gene>
<accession>A0A9W8R3Q3</accession>
<evidence type="ECO:0000313" key="1">
    <source>
        <dbReference type="EMBL" id="KAJ4184271.1"/>
    </source>
</evidence>
<dbReference type="AlphaFoldDB" id="A0A9W8R3Q3"/>
<proteinExistence type="predicted"/>
<dbReference type="Proteomes" id="UP001152087">
    <property type="component" value="Unassembled WGS sequence"/>
</dbReference>
<protein>
    <submittedName>
        <fullName evidence="1">Uncharacterized protein</fullName>
    </submittedName>
</protein>